<gene>
    <name evidence="6" type="ORF">AAME72_10270</name>
</gene>
<dbReference type="PANTHER" id="PTHR30055:SF234">
    <property type="entry name" value="HTH-TYPE TRANSCRIPTIONAL REGULATOR BETI"/>
    <property type="match status" value="1"/>
</dbReference>
<feature type="DNA-binding region" description="H-T-H motif" evidence="4">
    <location>
        <begin position="33"/>
        <end position="52"/>
    </location>
</feature>
<dbReference type="AlphaFoldDB" id="A0AAU7G738"/>
<evidence type="ECO:0000256" key="1">
    <source>
        <dbReference type="ARBA" id="ARBA00023015"/>
    </source>
</evidence>
<keyword evidence="3" id="KW-0804">Transcription</keyword>
<keyword evidence="2 4" id="KW-0238">DNA-binding</keyword>
<dbReference type="Gene3D" id="1.10.357.10">
    <property type="entry name" value="Tetracycline Repressor, domain 2"/>
    <property type="match status" value="1"/>
</dbReference>
<dbReference type="GO" id="GO:0003700">
    <property type="term" value="F:DNA-binding transcription factor activity"/>
    <property type="evidence" value="ECO:0007669"/>
    <property type="project" value="TreeGrafter"/>
</dbReference>
<dbReference type="InterPro" id="IPR049445">
    <property type="entry name" value="TetR_SbtR-like_C"/>
</dbReference>
<dbReference type="Pfam" id="PF00440">
    <property type="entry name" value="TetR_N"/>
    <property type="match status" value="1"/>
</dbReference>
<dbReference type="SUPFAM" id="SSF48498">
    <property type="entry name" value="Tetracyclin repressor-like, C-terminal domain"/>
    <property type="match status" value="1"/>
</dbReference>
<accession>A0AAU7G738</accession>
<dbReference type="InterPro" id="IPR050109">
    <property type="entry name" value="HTH-type_TetR-like_transc_reg"/>
</dbReference>
<dbReference type="PRINTS" id="PR00455">
    <property type="entry name" value="HTHTETR"/>
</dbReference>
<proteinExistence type="predicted"/>
<dbReference type="Pfam" id="PF21597">
    <property type="entry name" value="TetR_C_43"/>
    <property type="match status" value="1"/>
</dbReference>
<evidence type="ECO:0000256" key="4">
    <source>
        <dbReference type="PROSITE-ProRule" id="PRU00335"/>
    </source>
</evidence>
<name>A0AAU7G738_9MICO</name>
<dbReference type="GO" id="GO:0000976">
    <property type="term" value="F:transcription cis-regulatory region binding"/>
    <property type="evidence" value="ECO:0007669"/>
    <property type="project" value="TreeGrafter"/>
</dbReference>
<dbReference type="RefSeq" id="WP_348786464.1">
    <property type="nucleotide sequence ID" value="NZ_CP157390.1"/>
</dbReference>
<dbReference type="InterPro" id="IPR036271">
    <property type="entry name" value="Tet_transcr_reg_TetR-rel_C_sf"/>
</dbReference>
<evidence type="ECO:0000259" key="5">
    <source>
        <dbReference type="PROSITE" id="PS50977"/>
    </source>
</evidence>
<evidence type="ECO:0000313" key="6">
    <source>
        <dbReference type="EMBL" id="XBM46479.1"/>
    </source>
</evidence>
<reference evidence="6" key="1">
    <citation type="submission" date="2024-05" db="EMBL/GenBank/DDBJ databases">
        <title>The Natural Products Discovery Center: Release of the First 8490 Sequenced Strains for Exploring Actinobacteria Biosynthetic Diversity.</title>
        <authorList>
            <person name="Kalkreuter E."/>
            <person name="Kautsar S.A."/>
            <person name="Yang D."/>
            <person name="Bader C.D."/>
            <person name="Teijaro C.N."/>
            <person name="Fluegel L."/>
            <person name="Davis C.M."/>
            <person name="Simpson J.R."/>
            <person name="Lauterbach L."/>
            <person name="Steele A.D."/>
            <person name="Gui C."/>
            <person name="Meng S."/>
            <person name="Li G."/>
            <person name="Viehrig K."/>
            <person name="Ye F."/>
            <person name="Su P."/>
            <person name="Kiefer A.F."/>
            <person name="Nichols A."/>
            <person name="Cepeda A.J."/>
            <person name="Yan W."/>
            <person name="Fan B."/>
            <person name="Jiang Y."/>
            <person name="Adhikari A."/>
            <person name="Zheng C.-J."/>
            <person name="Schuster L."/>
            <person name="Cowan T.M."/>
            <person name="Smanski M.J."/>
            <person name="Chevrette M.G."/>
            <person name="de Carvalho L.P.S."/>
            <person name="Shen B."/>
        </authorList>
    </citation>
    <scope>NUCLEOTIDE SEQUENCE</scope>
    <source>
        <strain evidence="6">NPDC080035</strain>
    </source>
</reference>
<dbReference type="PROSITE" id="PS50977">
    <property type="entry name" value="HTH_TETR_2"/>
    <property type="match status" value="1"/>
</dbReference>
<sequence length="182" mass="19443">MSDRPLRADARRNHERIVEAATAVFAEAGASASLEEVARRAGVGSATLYRRFPTRGALFEAVYSGQVDQLLAPGAGEGAGSPGEALDAWLRRFVDFIIGKRAFAEEMAHDTEIVYAARRRIYGTAEPLLAAAQAAGEARTDVTADDILRMLSGIGLADYPQSGQLERVVGVCLDGLRPDPRA</sequence>
<dbReference type="InterPro" id="IPR001647">
    <property type="entry name" value="HTH_TetR"/>
</dbReference>
<protein>
    <submittedName>
        <fullName evidence="6">Helix-turn-helix domain-containing protein</fullName>
    </submittedName>
</protein>
<dbReference type="EMBL" id="CP157390">
    <property type="protein sequence ID" value="XBM46479.1"/>
    <property type="molecule type" value="Genomic_DNA"/>
</dbReference>
<dbReference type="InterPro" id="IPR009057">
    <property type="entry name" value="Homeodomain-like_sf"/>
</dbReference>
<evidence type="ECO:0000256" key="3">
    <source>
        <dbReference type="ARBA" id="ARBA00023163"/>
    </source>
</evidence>
<dbReference type="SUPFAM" id="SSF46689">
    <property type="entry name" value="Homeodomain-like"/>
    <property type="match status" value="1"/>
</dbReference>
<dbReference type="PANTHER" id="PTHR30055">
    <property type="entry name" value="HTH-TYPE TRANSCRIPTIONAL REGULATOR RUTR"/>
    <property type="match status" value="1"/>
</dbReference>
<organism evidence="6">
    <name type="scientific">Leifsonia sp. NPDC080035</name>
    <dbReference type="NCBI Taxonomy" id="3143936"/>
    <lineage>
        <taxon>Bacteria</taxon>
        <taxon>Bacillati</taxon>
        <taxon>Actinomycetota</taxon>
        <taxon>Actinomycetes</taxon>
        <taxon>Micrococcales</taxon>
        <taxon>Microbacteriaceae</taxon>
        <taxon>Leifsonia</taxon>
    </lineage>
</organism>
<feature type="domain" description="HTH tetR-type" evidence="5">
    <location>
        <begin position="11"/>
        <end position="70"/>
    </location>
</feature>
<keyword evidence="1" id="KW-0805">Transcription regulation</keyword>
<evidence type="ECO:0000256" key="2">
    <source>
        <dbReference type="ARBA" id="ARBA00023125"/>
    </source>
</evidence>